<accession>A0ABP1QYL7</accession>
<dbReference type="Proteomes" id="UP001642540">
    <property type="component" value="Unassembled WGS sequence"/>
</dbReference>
<dbReference type="EMBL" id="CAXLJM020000050">
    <property type="protein sequence ID" value="CAL8114548.1"/>
    <property type="molecule type" value="Genomic_DNA"/>
</dbReference>
<keyword evidence="2" id="KW-1185">Reference proteome</keyword>
<evidence type="ECO:0000313" key="1">
    <source>
        <dbReference type="EMBL" id="CAL8114548.1"/>
    </source>
</evidence>
<comment type="caution">
    <text evidence="1">The sequence shown here is derived from an EMBL/GenBank/DDBJ whole genome shotgun (WGS) entry which is preliminary data.</text>
</comment>
<sequence length="150" mass="17240">MFEKVPRYQNDLEIMPAADTFMGDEDDELDAEQFFASVGVGALDGPGMNQESEYNSFEYPSPDFDEDSEDEFALKEILNVQFFYQGVEMLECLGNDGKWYLKCTICDHFLPLEDYHDREIRENCCKELNSHIQILHGGKTLQDLAAEQSD</sequence>
<reference evidence="1 2" key="1">
    <citation type="submission" date="2024-08" db="EMBL/GenBank/DDBJ databases">
        <authorList>
            <person name="Cucini C."/>
            <person name="Frati F."/>
        </authorList>
    </citation>
    <scope>NUCLEOTIDE SEQUENCE [LARGE SCALE GENOMIC DNA]</scope>
</reference>
<evidence type="ECO:0000313" key="2">
    <source>
        <dbReference type="Proteomes" id="UP001642540"/>
    </source>
</evidence>
<gene>
    <name evidence="1" type="ORF">ODALV1_LOCUS16517</name>
</gene>
<protein>
    <submittedName>
        <fullName evidence="1">Uncharacterized protein</fullName>
    </submittedName>
</protein>
<name>A0ABP1QYL7_9HEXA</name>
<organism evidence="1 2">
    <name type="scientific">Orchesella dallaii</name>
    <dbReference type="NCBI Taxonomy" id="48710"/>
    <lineage>
        <taxon>Eukaryota</taxon>
        <taxon>Metazoa</taxon>
        <taxon>Ecdysozoa</taxon>
        <taxon>Arthropoda</taxon>
        <taxon>Hexapoda</taxon>
        <taxon>Collembola</taxon>
        <taxon>Entomobryomorpha</taxon>
        <taxon>Entomobryoidea</taxon>
        <taxon>Orchesellidae</taxon>
        <taxon>Orchesellinae</taxon>
        <taxon>Orchesella</taxon>
    </lineage>
</organism>
<proteinExistence type="predicted"/>